<comment type="caution">
    <text evidence="1">The sequence shown here is derived from an EMBL/GenBank/DDBJ whole genome shotgun (WGS) entry which is preliminary data.</text>
</comment>
<reference evidence="1 2" key="2">
    <citation type="submission" date="2017-10" db="EMBL/GenBank/DDBJ databases">
        <title>Extensive intraspecific genome diversity in a model arbuscular mycorrhizal fungus.</title>
        <authorList>
            <person name="Chen E.C.H."/>
            <person name="Morin E."/>
            <person name="Baudet D."/>
            <person name="Noel J."/>
            <person name="Ndikumana S."/>
            <person name="Charron P."/>
            <person name="St-Onge C."/>
            <person name="Giorgi J."/>
            <person name="Grigoriev I.V."/>
            <person name="Roux C."/>
            <person name="Martin F.M."/>
            <person name="Corradi N."/>
        </authorList>
    </citation>
    <scope>NUCLEOTIDE SEQUENCE [LARGE SCALE GENOMIC DNA]</scope>
    <source>
        <strain evidence="1 2">C2</strain>
    </source>
</reference>
<evidence type="ECO:0000313" key="2">
    <source>
        <dbReference type="Proteomes" id="UP000233469"/>
    </source>
</evidence>
<proteinExistence type="predicted"/>
<protein>
    <submittedName>
        <fullName evidence="1">Uncharacterized protein</fullName>
    </submittedName>
</protein>
<evidence type="ECO:0000313" key="1">
    <source>
        <dbReference type="EMBL" id="PKK56402.1"/>
    </source>
</evidence>
<sequence>MSFWIKQYSNSNIKDYMNNITLKSVTNGNNQSHETLKTIPSGNNQTNVSEVQANTLILAEINIPTVSIPLTHDSNSSTHSFLFRRSC</sequence>
<name>A0A2N1M425_9GLOM</name>
<reference evidence="1 2" key="1">
    <citation type="submission" date="2016-04" db="EMBL/GenBank/DDBJ databases">
        <title>Genome analyses suggest a sexual origin of heterokaryosis in a supposedly ancient asexual fungus.</title>
        <authorList>
            <person name="Ropars J."/>
            <person name="Sedzielewska K."/>
            <person name="Noel J."/>
            <person name="Charron P."/>
            <person name="Farinelli L."/>
            <person name="Marton T."/>
            <person name="Kruger M."/>
            <person name="Pelin A."/>
            <person name="Brachmann A."/>
            <person name="Corradi N."/>
        </authorList>
    </citation>
    <scope>NUCLEOTIDE SEQUENCE [LARGE SCALE GENOMIC DNA]</scope>
    <source>
        <strain evidence="1 2">C2</strain>
    </source>
</reference>
<accession>A0A2N1M425</accession>
<organism evidence="1 2">
    <name type="scientific">Rhizophagus irregularis</name>
    <dbReference type="NCBI Taxonomy" id="588596"/>
    <lineage>
        <taxon>Eukaryota</taxon>
        <taxon>Fungi</taxon>
        <taxon>Fungi incertae sedis</taxon>
        <taxon>Mucoromycota</taxon>
        <taxon>Glomeromycotina</taxon>
        <taxon>Glomeromycetes</taxon>
        <taxon>Glomerales</taxon>
        <taxon>Glomeraceae</taxon>
        <taxon>Rhizophagus</taxon>
    </lineage>
</organism>
<dbReference type="Proteomes" id="UP000233469">
    <property type="component" value="Unassembled WGS sequence"/>
</dbReference>
<dbReference type="EMBL" id="LLXL01005697">
    <property type="protein sequence ID" value="PKK56402.1"/>
    <property type="molecule type" value="Genomic_DNA"/>
</dbReference>
<gene>
    <name evidence="1" type="ORF">RhiirC2_800103</name>
</gene>
<dbReference type="AlphaFoldDB" id="A0A2N1M425"/>